<organism evidence="1 2">
    <name type="scientific">Polyporus arcularius HHB13444</name>
    <dbReference type="NCBI Taxonomy" id="1314778"/>
    <lineage>
        <taxon>Eukaryota</taxon>
        <taxon>Fungi</taxon>
        <taxon>Dikarya</taxon>
        <taxon>Basidiomycota</taxon>
        <taxon>Agaricomycotina</taxon>
        <taxon>Agaricomycetes</taxon>
        <taxon>Polyporales</taxon>
        <taxon>Polyporaceae</taxon>
        <taxon>Polyporus</taxon>
    </lineage>
</organism>
<evidence type="ECO:0000313" key="2">
    <source>
        <dbReference type="Proteomes" id="UP000308197"/>
    </source>
</evidence>
<keyword evidence="2" id="KW-1185">Reference proteome</keyword>
<protein>
    <submittedName>
        <fullName evidence="1">Uncharacterized protein</fullName>
    </submittedName>
</protein>
<accession>A0A5C3PH22</accession>
<dbReference type="Proteomes" id="UP000308197">
    <property type="component" value="Unassembled WGS sequence"/>
</dbReference>
<reference evidence="1 2" key="1">
    <citation type="journal article" date="2019" name="Nat. Ecol. Evol.">
        <title>Megaphylogeny resolves global patterns of mushroom evolution.</title>
        <authorList>
            <person name="Varga T."/>
            <person name="Krizsan K."/>
            <person name="Foldi C."/>
            <person name="Dima B."/>
            <person name="Sanchez-Garcia M."/>
            <person name="Sanchez-Ramirez S."/>
            <person name="Szollosi G.J."/>
            <person name="Szarkandi J.G."/>
            <person name="Papp V."/>
            <person name="Albert L."/>
            <person name="Andreopoulos W."/>
            <person name="Angelini C."/>
            <person name="Antonin V."/>
            <person name="Barry K.W."/>
            <person name="Bougher N.L."/>
            <person name="Buchanan P."/>
            <person name="Buyck B."/>
            <person name="Bense V."/>
            <person name="Catcheside P."/>
            <person name="Chovatia M."/>
            <person name="Cooper J."/>
            <person name="Damon W."/>
            <person name="Desjardin D."/>
            <person name="Finy P."/>
            <person name="Geml J."/>
            <person name="Haridas S."/>
            <person name="Hughes K."/>
            <person name="Justo A."/>
            <person name="Karasinski D."/>
            <person name="Kautmanova I."/>
            <person name="Kiss B."/>
            <person name="Kocsube S."/>
            <person name="Kotiranta H."/>
            <person name="LaButti K.M."/>
            <person name="Lechner B.E."/>
            <person name="Liimatainen K."/>
            <person name="Lipzen A."/>
            <person name="Lukacs Z."/>
            <person name="Mihaltcheva S."/>
            <person name="Morgado L.N."/>
            <person name="Niskanen T."/>
            <person name="Noordeloos M.E."/>
            <person name="Ohm R.A."/>
            <person name="Ortiz-Santana B."/>
            <person name="Ovrebo C."/>
            <person name="Racz N."/>
            <person name="Riley R."/>
            <person name="Savchenko A."/>
            <person name="Shiryaev A."/>
            <person name="Soop K."/>
            <person name="Spirin V."/>
            <person name="Szebenyi C."/>
            <person name="Tomsovsky M."/>
            <person name="Tulloss R.E."/>
            <person name="Uehling J."/>
            <person name="Grigoriev I.V."/>
            <person name="Vagvolgyi C."/>
            <person name="Papp T."/>
            <person name="Martin F.M."/>
            <person name="Miettinen O."/>
            <person name="Hibbett D.S."/>
            <person name="Nagy L.G."/>
        </authorList>
    </citation>
    <scope>NUCLEOTIDE SEQUENCE [LARGE SCALE GENOMIC DNA]</scope>
    <source>
        <strain evidence="1 2">HHB13444</strain>
    </source>
</reference>
<dbReference type="AlphaFoldDB" id="A0A5C3PH22"/>
<evidence type="ECO:0000313" key="1">
    <source>
        <dbReference type="EMBL" id="TFK88327.1"/>
    </source>
</evidence>
<proteinExistence type="predicted"/>
<dbReference type="InParanoid" id="A0A5C3PH22"/>
<name>A0A5C3PH22_9APHY</name>
<gene>
    <name evidence="1" type="ORF">K466DRAFT_77175</name>
</gene>
<dbReference type="EMBL" id="ML211117">
    <property type="protein sequence ID" value="TFK88327.1"/>
    <property type="molecule type" value="Genomic_DNA"/>
</dbReference>
<sequence length="198" mass="21864">MSLPAAASTHRTLFQEAFSLRLPRNDGDFCRYVLAELCIFDTPHHVWFARVSWDVIVVAKRTSCARAAPAPITLQRDGARIQLPADAFTDPVFCTFDRLRDVILPKRILLIIHFNEAADGPALQVEATLEVKTLPPPQFTGTSPYVSLPICTCATGMSAGEDSDDLDEDEILLLQNGFVVDALDTDEDEEEDVDVSDN</sequence>